<reference evidence="1" key="1">
    <citation type="submission" date="2020-08" db="EMBL/GenBank/DDBJ databases">
        <title>Genome sequencing and assembly of the red palm weevil Rhynchophorus ferrugineus.</title>
        <authorList>
            <person name="Dias G.B."/>
            <person name="Bergman C.M."/>
            <person name="Manee M."/>
        </authorList>
    </citation>
    <scope>NUCLEOTIDE SEQUENCE</scope>
    <source>
        <strain evidence="1">AA-2017</strain>
        <tissue evidence="1">Whole larva</tissue>
    </source>
</reference>
<evidence type="ECO:0000313" key="2">
    <source>
        <dbReference type="Proteomes" id="UP000625711"/>
    </source>
</evidence>
<accession>A0A834I9C0</accession>
<dbReference type="EMBL" id="JAACXV010012738">
    <property type="protein sequence ID" value="KAF7274473.1"/>
    <property type="molecule type" value="Genomic_DNA"/>
</dbReference>
<protein>
    <submittedName>
        <fullName evidence="1">Uncharacterized protein</fullName>
    </submittedName>
</protein>
<name>A0A834I9C0_RHYFE</name>
<organism evidence="1 2">
    <name type="scientific">Rhynchophorus ferrugineus</name>
    <name type="common">Red palm weevil</name>
    <name type="synonym">Curculio ferrugineus</name>
    <dbReference type="NCBI Taxonomy" id="354439"/>
    <lineage>
        <taxon>Eukaryota</taxon>
        <taxon>Metazoa</taxon>
        <taxon>Ecdysozoa</taxon>
        <taxon>Arthropoda</taxon>
        <taxon>Hexapoda</taxon>
        <taxon>Insecta</taxon>
        <taxon>Pterygota</taxon>
        <taxon>Neoptera</taxon>
        <taxon>Endopterygota</taxon>
        <taxon>Coleoptera</taxon>
        <taxon>Polyphaga</taxon>
        <taxon>Cucujiformia</taxon>
        <taxon>Curculionidae</taxon>
        <taxon>Dryophthorinae</taxon>
        <taxon>Rhynchophorus</taxon>
    </lineage>
</organism>
<keyword evidence="2" id="KW-1185">Reference proteome</keyword>
<dbReference type="Proteomes" id="UP000625711">
    <property type="component" value="Unassembled WGS sequence"/>
</dbReference>
<gene>
    <name evidence="1" type="ORF">GWI33_012875</name>
</gene>
<sequence length="41" mass="4610">MPPELEELNDEEEIEDGRLIINDGGDELVNMMGISEIHVTI</sequence>
<evidence type="ECO:0000313" key="1">
    <source>
        <dbReference type="EMBL" id="KAF7274473.1"/>
    </source>
</evidence>
<comment type="caution">
    <text evidence="1">The sequence shown here is derived from an EMBL/GenBank/DDBJ whole genome shotgun (WGS) entry which is preliminary data.</text>
</comment>
<feature type="non-terminal residue" evidence="1">
    <location>
        <position position="41"/>
    </location>
</feature>
<dbReference type="AlphaFoldDB" id="A0A834I9C0"/>
<proteinExistence type="predicted"/>